<dbReference type="RefSeq" id="WP_017054290.1">
    <property type="nucleotide sequence ID" value="NZ_AJYW02000022.1"/>
</dbReference>
<evidence type="ECO:0000313" key="3">
    <source>
        <dbReference type="Proteomes" id="UP000094165"/>
    </source>
</evidence>
<feature type="signal peptide" evidence="1">
    <location>
        <begin position="1"/>
        <end position="21"/>
    </location>
</feature>
<comment type="caution">
    <text evidence="2">The sequence shown here is derived from an EMBL/GenBank/DDBJ whole genome shotgun (WGS) entry which is preliminary data.</text>
</comment>
<gene>
    <name evidence="2" type="ORF">A130_11305</name>
</gene>
<evidence type="ECO:0000256" key="1">
    <source>
        <dbReference type="SAM" id="SignalP"/>
    </source>
</evidence>
<dbReference type="Gene3D" id="2.40.128.140">
    <property type="entry name" value="Outer membrane protein"/>
    <property type="match status" value="1"/>
</dbReference>
<proteinExistence type="predicted"/>
<accession>A0A1E5D763</accession>
<dbReference type="Proteomes" id="UP000094165">
    <property type="component" value="Unassembled WGS sequence"/>
</dbReference>
<evidence type="ECO:0008006" key="4">
    <source>
        <dbReference type="Google" id="ProtNLM"/>
    </source>
</evidence>
<sequence length="322" mass="35085">MNLKKSLLLALLSLSTPLTHAGTFTFSLDNDGIFGVDKDYTNGLFLSYYSDEVSLSPILTPITSSFGTFGGAGHKVGFTLGQTIYTPKKIEESTPQVDQRPYAGVLFFQTDIANISAYRADRYGFFVGSTGPNSLADVAQDFIHSITGSTQPEGWDYQVEDQMLGNFEFETHNALFRSRSSGGTQHEIKNISRVMAGNYRSEIATGMMWRWGSGLDSSIGAARVSMENSFLPGMIMQGSSSAYLFAGVEGRYRFNDITIDGPVPDEVYPVTLQNTQATASLGAVWYNQTLGASFTFSAKTSDFKEDETSAYGVGALTLFGFF</sequence>
<dbReference type="InterPro" id="IPR018707">
    <property type="entry name" value="LpxR"/>
</dbReference>
<dbReference type="InterPro" id="IPR037107">
    <property type="entry name" value="Put_OMP_sf"/>
</dbReference>
<dbReference type="AlphaFoldDB" id="A0A1E5D763"/>
<organism evidence="2 3">
    <name type="scientific">Vibrio genomosp. F6 str. FF-238</name>
    <dbReference type="NCBI Taxonomy" id="1191298"/>
    <lineage>
        <taxon>Bacteria</taxon>
        <taxon>Pseudomonadati</taxon>
        <taxon>Pseudomonadota</taxon>
        <taxon>Gammaproteobacteria</taxon>
        <taxon>Vibrionales</taxon>
        <taxon>Vibrionaceae</taxon>
        <taxon>Vibrio</taxon>
    </lineage>
</organism>
<evidence type="ECO:0000313" key="2">
    <source>
        <dbReference type="EMBL" id="OEE79491.1"/>
    </source>
</evidence>
<keyword evidence="1" id="KW-0732">Signal</keyword>
<keyword evidence="3" id="KW-1185">Reference proteome</keyword>
<name>A0A1E5D763_9VIBR</name>
<feature type="chain" id="PRO_5009173594" description="Lipid A deacylase LpxR family protein" evidence="1">
    <location>
        <begin position="22"/>
        <end position="322"/>
    </location>
</feature>
<dbReference type="EMBL" id="AJYW02000022">
    <property type="protein sequence ID" value="OEE79491.1"/>
    <property type="molecule type" value="Genomic_DNA"/>
</dbReference>
<protein>
    <recommendedName>
        <fullName evidence="4">Lipid A deacylase LpxR family protein</fullName>
    </recommendedName>
</protein>
<reference evidence="2 3" key="1">
    <citation type="journal article" date="2012" name="Science">
        <title>Ecological populations of bacteria act as socially cohesive units of antibiotic production and resistance.</title>
        <authorList>
            <person name="Cordero O.X."/>
            <person name="Wildschutte H."/>
            <person name="Kirkup B."/>
            <person name="Proehl S."/>
            <person name="Ngo L."/>
            <person name="Hussain F."/>
            <person name="Le Roux F."/>
            <person name="Mincer T."/>
            <person name="Polz M.F."/>
        </authorList>
    </citation>
    <scope>NUCLEOTIDE SEQUENCE [LARGE SCALE GENOMIC DNA]</scope>
    <source>
        <strain evidence="2 3">FF-238</strain>
    </source>
</reference>
<dbReference type="Pfam" id="PF09982">
    <property type="entry name" value="LpxR"/>
    <property type="match status" value="1"/>
</dbReference>